<dbReference type="OrthoDB" id="9789643at2"/>
<dbReference type="Gene3D" id="2.40.30.170">
    <property type="match status" value="1"/>
</dbReference>
<dbReference type="InterPro" id="IPR058625">
    <property type="entry name" value="MdtA-like_BSH"/>
</dbReference>
<dbReference type="Gene3D" id="2.40.50.100">
    <property type="match status" value="2"/>
</dbReference>
<dbReference type="GO" id="GO:0015562">
    <property type="term" value="F:efflux transmembrane transporter activity"/>
    <property type="evidence" value="ECO:0007669"/>
    <property type="project" value="TreeGrafter"/>
</dbReference>
<dbReference type="Pfam" id="PF25917">
    <property type="entry name" value="BSH_RND"/>
    <property type="match status" value="1"/>
</dbReference>
<dbReference type="Pfam" id="PF25954">
    <property type="entry name" value="Beta-barrel_RND_2"/>
    <property type="match status" value="1"/>
</dbReference>
<dbReference type="SUPFAM" id="SSF111369">
    <property type="entry name" value="HlyD-like secretion proteins"/>
    <property type="match status" value="1"/>
</dbReference>
<dbReference type="RefSeq" id="WP_052093521.1">
    <property type="nucleotide sequence ID" value="NZ_JQEC01000011.1"/>
</dbReference>
<keyword evidence="2" id="KW-0812">Transmembrane</keyword>
<dbReference type="NCBIfam" id="TIGR01730">
    <property type="entry name" value="RND_mfp"/>
    <property type="match status" value="1"/>
</dbReference>
<dbReference type="InterPro" id="IPR058792">
    <property type="entry name" value="Beta-barrel_RND_2"/>
</dbReference>
<dbReference type="Proteomes" id="UP000029868">
    <property type="component" value="Unassembled WGS sequence"/>
</dbReference>
<evidence type="ECO:0000313" key="5">
    <source>
        <dbReference type="EMBL" id="KGJ96448.1"/>
    </source>
</evidence>
<dbReference type="PANTHER" id="PTHR30469">
    <property type="entry name" value="MULTIDRUG RESISTANCE PROTEIN MDTA"/>
    <property type="match status" value="1"/>
</dbReference>
<comment type="caution">
    <text evidence="5">The sequence shown here is derived from an EMBL/GenBank/DDBJ whole genome shotgun (WGS) entry which is preliminary data.</text>
</comment>
<gene>
    <name evidence="5" type="ORF">GAB14E_0395</name>
</gene>
<reference evidence="5 6" key="1">
    <citation type="submission" date="2014-08" db="EMBL/GenBank/DDBJ databases">
        <title>Genomic and Phenotypic Diversity of Colwellia psychrerythraea strains from Disparate Marine Basins.</title>
        <authorList>
            <person name="Techtmann S.M."/>
            <person name="Stelling S.C."/>
            <person name="Utturkar S.M."/>
            <person name="Alshibli N."/>
            <person name="Harris A."/>
            <person name="Brown S.D."/>
            <person name="Hazen T.C."/>
        </authorList>
    </citation>
    <scope>NUCLEOTIDE SEQUENCE [LARGE SCALE GENOMIC DNA]</scope>
    <source>
        <strain evidence="5 6">GAB14E</strain>
    </source>
</reference>
<accession>A0A099L3K1</accession>
<evidence type="ECO:0000259" key="3">
    <source>
        <dbReference type="Pfam" id="PF25917"/>
    </source>
</evidence>
<evidence type="ECO:0000313" key="6">
    <source>
        <dbReference type="Proteomes" id="UP000029868"/>
    </source>
</evidence>
<feature type="domain" description="Multidrug resistance protein MdtA-like barrel-sandwich hybrid" evidence="3">
    <location>
        <begin position="108"/>
        <end position="258"/>
    </location>
</feature>
<feature type="transmembrane region" description="Helical" evidence="2">
    <location>
        <begin position="30"/>
        <end position="51"/>
    </location>
</feature>
<evidence type="ECO:0000259" key="4">
    <source>
        <dbReference type="Pfam" id="PF25954"/>
    </source>
</evidence>
<proteinExistence type="inferred from homology"/>
<dbReference type="AlphaFoldDB" id="A0A099L3K1"/>
<sequence length="352" mass="39114">MSRNLEIEQLTIDRGINSSNNYSSRQKIKAAFAFMLLVLVFCSGFVIQAAYLPTNQTDSRGGLQKNSVRTLVTDTAKKISVDSHPKRITQVITQSSVLDASGHIVARRIATVSSRVTGKLNKLNIEEGQRVQRDQIIAELDDKQARISYQLAQADLTANKARFTELLIVHQHELKRLERHLILFNKTLISEQFLDDTRFTTEKVAAQLINKKALIEQSKHKVALAQYQLEQHKIRAPFNGVVISKNAQVGELISSGSSGGGFIRTGVGTIVDMSSLEIEVEVAESFINRVHPNQKAIATLDAYPNWQIPSEVIAVIPTADRQKASIKVRVKLHTQDRKILPDMGVKVSFLGG</sequence>
<comment type="similarity">
    <text evidence="1">Belongs to the membrane fusion protein (MFP) (TC 8.A.1) family.</text>
</comment>
<keyword evidence="2" id="KW-0472">Membrane</keyword>
<keyword evidence="2" id="KW-1133">Transmembrane helix</keyword>
<evidence type="ECO:0000256" key="2">
    <source>
        <dbReference type="SAM" id="Phobius"/>
    </source>
</evidence>
<name>A0A099L3K1_COLPS</name>
<dbReference type="GO" id="GO:1990281">
    <property type="term" value="C:efflux pump complex"/>
    <property type="evidence" value="ECO:0007669"/>
    <property type="project" value="TreeGrafter"/>
</dbReference>
<organism evidence="5 6">
    <name type="scientific">Colwellia psychrerythraea</name>
    <name type="common">Vibrio psychroerythus</name>
    <dbReference type="NCBI Taxonomy" id="28229"/>
    <lineage>
        <taxon>Bacteria</taxon>
        <taxon>Pseudomonadati</taxon>
        <taxon>Pseudomonadota</taxon>
        <taxon>Gammaproteobacteria</taxon>
        <taxon>Alteromonadales</taxon>
        <taxon>Colwelliaceae</taxon>
        <taxon>Colwellia</taxon>
    </lineage>
</organism>
<dbReference type="PATRIC" id="fig|28229.3.peg.1335"/>
<dbReference type="PANTHER" id="PTHR30469:SF38">
    <property type="entry name" value="HLYD FAMILY SECRETION PROTEIN"/>
    <property type="match status" value="1"/>
</dbReference>
<feature type="domain" description="CusB-like beta-barrel" evidence="4">
    <location>
        <begin position="278"/>
        <end position="349"/>
    </location>
</feature>
<evidence type="ECO:0000256" key="1">
    <source>
        <dbReference type="ARBA" id="ARBA00009477"/>
    </source>
</evidence>
<protein>
    <submittedName>
        <fullName evidence="5">Efflux transporter, RND family, MFP subunit</fullName>
    </submittedName>
</protein>
<dbReference type="InterPro" id="IPR006143">
    <property type="entry name" value="RND_pump_MFP"/>
</dbReference>
<dbReference type="EMBL" id="JQEC01000011">
    <property type="protein sequence ID" value="KGJ96448.1"/>
    <property type="molecule type" value="Genomic_DNA"/>
</dbReference>